<dbReference type="GO" id="GO:0005886">
    <property type="term" value="C:plasma membrane"/>
    <property type="evidence" value="ECO:0007669"/>
    <property type="project" value="UniProtKB-SubCell"/>
</dbReference>
<evidence type="ECO:0000313" key="4">
    <source>
        <dbReference type="EMBL" id="NYH21092.1"/>
    </source>
</evidence>
<reference evidence="4 5" key="1">
    <citation type="submission" date="2020-07" db="EMBL/GenBank/DDBJ databases">
        <title>Exploring microbial biodiversity for novel pathways involved in the catabolism of aromatic compounds derived from lignin.</title>
        <authorList>
            <person name="Elkins J."/>
        </authorList>
    </citation>
    <scope>NUCLEOTIDE SEQUENCE [LARGE SCALE GENOMIC DNA]</scope>
    <source>
        <strain evidence="4 5">H2C3C</strain>
    </source>
</reference>
<dbReference type="Gene3D" id="2.20.200.10">
    <property type="entry name" value="Outer membrane efflux proteins (OEP)"/>
    <property type="match status" value="1"/>
</dbReference>
<dbReference type="InterPro" id="IPR010131">
    <property type="entry name" value="MdtP/NodT-like"/>
</dbReference>
<keyword evidence="2" id="KW-0564">Palmitate</keyword>
<dbReference type="NCBIfam" id="TIGR01845">
    <property type="entry name" value="outer_NodT"/>
    <property type="match status" value="1"/>
</dbReference>
<protein>
    <submittedName>
        <fullName evidence="4">NodT family efflux transporter outer membrane factor (OMF) lipoprotein</fullName>
    </submittedName>
</protein>
<dbReference type="Pfam" id="PF02321">
    <property type="entry name" value="OEP"/>
    <property type="match status" value="2"/>
</dbReference>
<proteinExistence type="inferred from homology"/>
<keyword evidence="2" id="KW-0812">Transmembrane</keyword>
<feature type="chain" id="PRO_5031601853" evidence="2">
    <location>
        <begin position="26"/>
        <end position="521"/>
    </location>
</feature>
<evidence type="ECO:0000313" key="5">
    <source>
        <dbReference type="Proteomes" id="UP000540929"/>
    </source>
</evidence>
<keyword evidence="2 4" id="KW-0449">Lipoprotein</keyword>
<sequence length="521" mass="54194">MKSRVLSAVVGVGVGLATLCMTGCAVGPDYSQPTVAIPAAFKEGVDWQRAQADPQASLSSTWWQVYQDDTLTDLIGRSLKANQSIAAAEAAYRLAQATVDANRASLFPVITAGLSATRSGTGNGAASSGISSTTGSTVAGIRNSVSATATASWEPDLWGEVRREVESAKASAQASDAQLAGERLSIAATLANDYFALRQADLDIDSLKQQQKIDARILDITRTAFLQGTASNDDVLTAQDTLEIVVAQLQTTETSREQDEHAIAVLIGVPPSGFSLPPKKDYAFANPSVPLALPSQLLERRYDVVSAERTAAAANAKIGAAEAAFFPVLDLSAQGGFEHNAFAHLFSLPSRVWTLGPDLAATIFDGGARSAAVREARATYDEDVANYRGAVLTAFQSVEDSLSTINHLQQQAAAYGEIYQRNQQLFASQRAQLLAGTASEESVLTQQLTLLQAAQSLTDSQSLLAQGSVTLIKNLGGGWQWDGAPGSNAGASGPVVASTPVASASTATTTSASAATSTPAP</sequence>
<keyword evidence="2" id="KW-0472">Membrane</keyword>
<evidence type="ECO:0000256" key="3">
    <source>
        <dbReference type="SAM" id="MobiDB-lite"/>
    </source>
</evidence>
<dbReference type="RefSeq" id="WP_179742728.1">
    <property type="nucleotide sequence ID" value="NZ_JACCAS010000001.1"/>
</dbReference>
<dbReference type="SUPFAM" id="SSF56954">
    <property type="entry name" value="Outer membrane efflux proteins (OEP)"/>
    <property type="match status" value="1"/>
</dbReference>
<organism evidence="4 5">
    <name type="scientific">Paraburkholderia bryophila</name>
    <dbReference type="NCBI Taxonomy" id="420952"/>
    <lineage>
        <taxon>Bacteria</taxon>
        <taxon>Pseudomonadati</taxon>
        <taxon>Pseudomonadota</taxon>
        <taxon>Betaproteobacteria</taxon>
        <taxon>Burkholderiales</taxon>
        <taxon>Burkholderiaceae</taxon>
        <taxon>Paraburkholderia</taxon>
    </lineage>
</organism>
<keyword evidence="5" id="KW-1185">Reference proteome</keyword>
<comment type="similarity">
    <text evidence="1 2">Belongs to the outer membrane factor (OMF) (TC 1.B.17) family.</text>
</comment>
<dbReference type="AlphaFoldDB" id="A0A7Y9WHZ8"/>
<comment type="caution">
    <text evidence="4">The sequence shown here is derived from an EMBL/GenBank/DDBJ whole genome shotgun (WGS) entry which is preliminary data.</text>
</comment>
<dbReference type="PANTHER" id="PTHR30203">
    <property type="entry name" value="OUTER MEMBRANE CATION EFFLUX PROTEIN"/>
    <property type="match status" value="1"/>
</dbReference>
<dbReference type="PANTHER" id="PTHR30203:SF33">
    <property type="entry name" value="BLR4455 PROTEIN"/>
    <property type="match status" value="1"/>
</dbReference>
<dbReference type="Proteomes" id="UP000540929">
    <property type="component" value="Unassembled WGS sequence"/>
</dbReference>
<gene>
    <name evidence="4" type="ORF">GGD40_000571</name>
</gene>
<dbReference type="GO" id="GO:0015562">
    <property type="term" value="F:efflux transmembrane transporter activity"/>
    <property type="evidence" value="ECO:0007669"/>
    <property type="project" value="InterPro"/>
</dbReference>
<feature type="signal peptide" evidence="2">
    <location>
        <begin position="1"/>
        <end position="25"/>
    </location>
</feature>
<evidence type="ECO:0000256" key="2">
    <source>
        <dbReference type="RuleBase" id="RU362097"/>
    </source>
</evidence>
<dbReference type="InterPro" id="IPR003423">
    <property type="entry name" value="OMP_efflux"/>
</dbReference>
<accession>A0A7Y9WHZ8</accession>
<name>A0A7Y9WHZ8_9BURK</name>
<keyword evidence="2" id="KW-0732">Signal</keyword>
<dbReference type="EMBL" id="JACCAS010000001">
    <property type="protein sequence ID" value="NYH21092.1"/>
    <property type="molecule type" value="Genomic_DNA"/>
</dbReference>
<comment type="subcellular location">
    <subcellularLocation>
        <location evidence="2">Cell membrane</location>
        <topology evidence="2">Lipid-anchor</topology>
    </subcellularLocation>
</comment>
<keyword evidence="2" id="KW-1134">Transmembrane beta strand</keyword>
<evidence type="ECO:0000256" key="1">
    <source>
        <dbReference type="ARBA" id="ARBA00007613"/>
    </source>
</evidence>
<feature type="region of interest" description="Disordered" evidence="3">
    <location>
        <begin position="486"/>
        <end position="521"/>
    </location>
</feature>
<dbReference type="Gene3D" id="1.20.1600.10">
    <property type="entry name" value="Outer membrane efflux proteins (OEP)"/>
    <property type="match status" value="1"/>
</dbReference>